<reference evidence="1" key="1">
    <citation type="submission" date="2022-11" db="EMBL/GenBank/DDBJ databases">
        <authorList>
            <person name="Petersen C."/>
        </authorList>
    </citation>
    <scope>NUCLEOTIDE SEQUENCE</scope>
    <source>
        <strain evidence="1">IBT 19713</strain>
    </source>
</reference>
<evidence type="ECO:0000313" key="2">
    <source>
        <dbReference type="Proteomes" id="UP001150941"/>
    </source>
</evidence>
<name>A0A9W9NS26_9EURO</name>
<proteinExistence type="predicted"/>
<accession>A0A9W9NS26</accession>
<keyword evidence="2" id="KW-1185">Reference proteome</keyword>
<dbReference type="RefSeq" id="XP_058328523.1">
    <property type="nucleotide sequence ID" value="XM_058475633.1"/>
</dbReference>
<dbReference type="GeneID" id="83202936"/>
<dbReference type="EMBL" id="JAPQKS010000005">
    <property type="protein sequence ID" value="KAJ5225112.1"/>
    <property type="molecule type" value="Genomic_DNA"/>
</dbReference>
<comment type="caution">
    <text evidence="1">The sequence shown here is derived from an EMBL/GenBank/DDBJ whole genome shotgun (WGS) entry which is preliminary data.</text>
</comment>
<reference evidence="1" key="2">
    <citation type="journal article" date="2023" name="IMA Fungus">
        <title>Comparative genomic study of the Penicillium genus elucidates a diverse pangenome and 15 lateral gene transfer events.</title>
        <authorList>
            <person name="Petersen C."/>
            <person name="Sorensen T."/>
            <person name="Nielsen M.R."/>
            <person name="Sondergaard T.E."/>
            <person name="Sorensen J.L."/>
            <person name="Fitzpatrick D.A."/>
            <person name="Frisvad J.C."/>
            <person name="Nielsen K.L."/>
        </authorList>
    </citation>
    <scope>NUCLEOTIDE SEQUENCE</scope>
    <source>
        <strain evidence="1">IBT 19713</strain>
    </source>
</reference>
<sequence>MYDRAPNYAGASVDAPVPMAQSSICESKYLVVKEPMAEVSKLSYMTRKKGQDEIQGLKVNDGSPGLDMQEAW</sequence>
<organism evidence="1 2">
    <name type="scientific">Penicillium chermesinum</name>
    <dbReference type="NCBI Taxonomy" id="63820"/>
    <lineage>
        <taxon>Eukaryota</taxon>
        <taxon>Fungi</taxon>
        <taxon>Dikarya</taxon>
        <taxon>Ascomycota</taxon>
        <taxon>Pezizomycotina</taxon>
        <taxon>Eurotiomycetes</taxon>
        <taxon>Eurotiomycetidae</taxon>
        <taxon>Eurotiales</taxon>
        <taxon>Aspergillaceae</taxon>
        <taxon>Penicillium</taxon>
    </lineage>
</organism>
<protein>
    <submittedName>
        <fullName evidence="1">Uncharacterized protein</fullName>
    </submittedName>
</protein>
<dbReference type="AlphaFoldDB" id="A0A9W9NS26"/>
<evidence type="ECO:0000313" key="1">
    <source>
        <dbReference type="EMBL" id="KAJ5225112.1"/>
    </source>
</evidence>
<gene>
    <name evidence="1" type="ORF">N7468_006337</name>
</gene>
<dbReference type="Proteomes" id="UP001150941">
    <property type="component" value="Unassembled WGS sequence"/>
</dbReference>